<dbReference type="EMBL" id="JYLK01000009">
    <property type="protein sequence ID" value="KRP59582.1"/>
    <property type="molecule type" value="Genomic_DNA"/>
</dbReference>
<dbReference type="NCBIfam" id="NF009888">
    <property type="entry name" value="PRK13348.1"/>
    <property type="match status" value="1"/>
</dbReference>
<dbReference type="Pfam" id="PF03466">
    <property type="entry name" value="LysR_substrate"/>
    <property type="match status" value="1"/>
</dbReference>
<evidence type="ECO:0000313" key="7">
    <source>
        <dbReference type="EMBL" id="SDR81224.1"/>
    </source>
</evidence>
<evidence type="ECO:0000256" key="4">
    <source>
        <dbReference type="ARBA" id="ARBA00023163"/>
    </source>
</evidence>
<dbReference type="NCBIfam" id="TIGR03298">
    <property type="entry name" value="argP"/>
    <property type="match status" value="1"/>
</dbReference>
<dbReference type="Proteomes" id="UP000052019">
    <property type="component" value="Unassembled WGS sequence"/>
</dbReference>
<proteinExistence type="inferred from homology"/>
<organism evidence="6 8">
    <name type="scientific">Pseudomonas trivialis</name>
    <dbReference type="NCBI Taxonomy" id="200450"/>
    <lineage>
        <taxon>Bacteria</taxon>
        <taxon>Pseudomonadati</taxon>
        <taxon>Pseudomonadota</taxon>
        <taxon>Gammaproteobacteria</taxon>
        <taxon>Pseudomonadales</taxon>
        <taxon>Pseudomonadaceae</taxon>
        <taxon>Pseudomonas</taxon>
    </lineage>
</organism>
<reference evidence="7 9" key="2">
    <citation type="submission" date="2016-10" db="EMBL/GenBank/DDBJ databases">
        <authorList>
            <person name="Varghese N."/>
            <person name="Submissions S."/>
        </authorList>
    </citation>
    <scope>NUCLEOTIDE SEQUENCE [LARGE SCALE GENOMIC DNA]</scope>
    <source>
        <strain evidence="7 9">BS3111</strain>
    </source>
</reference>
<dbReference type="Pfam" id="PF00126">
    <property type="entry name" value="HTH_1"/>
    <property type="match status" value="1"/>
</dbReference>
<reference evidence="6 8" key="1">
    <citation type="submission" date="2015-02" db="EMBL/GenBank/DDBJ databases">
        <title>Two Pseudomonas sp. nov. isolated from raw milk.</title>
        <authorList>
            <person name="Wenning M."/>
            <person name="von Neubeck M."/>
            <person name="Huptas C."/>
            <person name="Scherer S."/>
        </authorList>
    </citation>
    <scope>NUCLEOTIDE SEQUENCE [LARGE SCALE GENOMIC DNA]</scope>
    <source>
        <strain evidence="6 8">DSM 14937</strain>
    </source>
</reference>
<evidence type="ECO:0000313" key="9">
    <source>
        <dbReference type="Proteomes" id="UP000183126"/>
    </source>
</evidence>
<dbReference type="InterPro" id="IPR005119">
    <property type="entry name" value="LysR_subst-bd"/>
</dbReference>
<dbReference type="RefSeq" id="WP_069665333.1">
    <property type="nucleotide sequence ID" value="NZ_JYLK01000009.1"/>
</dbReference>
<keyword evidence="4" id="KW-0804">Transcription</keyword>
<comment type="similarity">
    <text evidence="1">Belongs to the LysR transcriptional regulatory family.</text>
</comment>
<dbReference type="InterPro" id="IPR000847">
    <property type="entry name" value="LysR_HTH_N"/>
</dbReference>
<evidence type="ECO:0000313" key="6">
    <source>
        <dbReference type="EMBL" id="KRP59582.1"/>
    </source>
</evidence>
<accession>A0A0R2ZQX0</accession>
<name>A0A0R2ZQX0_9PSED</name>
<dbReference type="GO" id="GO:0003700">
    <property type="term" value="F:DNA-binding transcription factor activity"/>
    <property type="evidence" value="ECO:0007669"/>
    <property type="project" value="InterPro"/>
</dbReference>
<evidence type="ECO:0000313" key="8">
    <source>
        <dbReference type="Proteomes" id="UP000052019"/>
    </source>
</evidence>
<dbReference type="GO" id="GO:0003677">
    <property type="term" value="F:DNA binding"/>
    <property type="evidence" value="ECO:0007669"/>
    <property type="project" value="UniProtKB-KW"/>
</dbReference>
<dbReference type="PROSITE" id="PS50931">
    <property type="entry name" value="HTH_LYSR"/>
    <property type="match status" value="1"/>
</dbReference>
<dbReference type="SUPFAM" id="SSF53850">
    <property type="entry name" value="Periplasmic binding protein-like II"/>
    <property type="match status" value="1"/>
</dbReference>
<protein>
    <submittedName>
        <fullName evidence="7">Transcriptional regulator, LysR family</fullName>
    </submittedName>
</protein>
<dbReference type="SUPFAM" id="SSF46785">
    <property type="entry name" value="Winged helix' DNA-binding domain"/>
    <property type="match status" value="1"/>
</dbReference>
<evidence type="ECO:0000256" key="3">
    <source>
        <dbReference type="ARBA" id="ARBA00023125"/>
    </source>
</evidence>
<feature type="domain" description="HTH lysR-type" evidence="5">
    <location>
        <begin position="2"/>
        <end position="58"/>
    </location>
</feature>
<dbReference type="Gene3D" id="3.40.190.290">
    <property type="match status" value="1"/>
</dbReference>
<dbReference type="InterPro" id="IPR017685">
    <property type="entry name" value="ArgP"/>
</dbReference>
<keyword evidence="9" id="KW-1185">Reference proteome</keyword>
<keyword evidence="2" id="KW-0805">Transcription regulation</keyword>
<dbReference type="InterPro" id="IPR050176">
    <property type="entry name" value="LTTR"/>
</dbReference>
<dbReference type="AlphaFoldDB" id="A0A0R2ZQX0"/>
<evidence type="ECO:0000256" key="2">
    <source>
        <dbReference type="ARBA" id="ARBA00023015"/>
    </source>
</evidence>
<dbReference type="PANTHER" id="PTHR30579:SF2">
    <property type="entry name" value="HTH-TYPE TRANSCRIPTIONAL REGULATOR ARGP"/>
    <property type="match status" value="1"/>
</dbReference>
<sequence>MLDRQQLEAFACVIEYKSFERAASALNITGGAISQRIKSLENSLSTILIVRERPIHPTSAGQVLLQHVSTLRSLEHDVHKLLRHKNNMQSKVAIGVHPDSLITWLAPLLIELMKAKQVCVEIISDDRCCNLNILKRGDVQGCVSVIAEPLDGFEVHALGAMEYKCVSTPDFMHRHFAKGLGVHALLDAPAITRGRNDTRHTAFLRKLLGVSIESFPCHYLPSLPMVQEAVLAGIGYTLIPMDIAAPHIADGQLVDLMPQRSHLEPLYWHGWTNHSVVNEVVGKRIIDSASTSLKSICE</sequence>
<evidence type="ECO:0000256" key="1">
    <source>
        <dbReference type="ARBA" id="ARBA00009437"/>
    </source>
</evidence>
<dbReference type="PANTHER" id="PTHR30579">
    <property type="entry name" value="TRANSCRIPTIONAL REGULATOR"/>
    <property type="match status" value="1"/>
</dbReference>
<keyword evidence="3" id="KW-0238">DNA-binding</keyword>
<dbReference type="Proteomes" id="UP000183126">
    <property type="component" value="Chromosome I"/>
</dbReference>
<dbReference type="InterPro" id="IPR036390">
    <property type="entry name" value="WH_DNA-bd_sf"/>
</dbReference>
<dbReference type="NCBIfam" id="NF002964">
    <property type="entry name" value="PRK03635.1"/>
    <property type="match status" value="1"/>
</dbReference>
<dbReference type="PATRIC" id="fig|200450.4.peg.5061"/>
<dbReference type="InterPro" id="IPR036388">
    <property type="entry name" value="WH-like_DNA-bd_sf"/>
</dbReference>
<dbReference type="Gene3D" id="1.10.10.10">
    <property type="entry name" value="Winged helix-like DNA-binding domain superfamily/Winged helix DNA-binding domain"/>
    <property type="match status" value="1"/>
</dbReference>
<evidence type="ECO:0000259" key="5">
    <source>
        <dbReference type="PROSITE" id="PS50931"/>
    </source>
</evidence>
<gene>
    <name evidence="7" type="ORF">SAMN04490205_0517</name>
    <name evidence="6" type="ORF">TU79_15090</name>
</gene>
<dbReference type="EMBL" id="LT629760">
    <property type="protein sequence ID" value="SDR81224.1"/>
    <property type="molecule type" value="Genomic_DNA"/>
</dbReference>